<evidence type="ECO:0000313" key="2">
    <source>
        <dbReference type="EMBL" id="TRY12757.1"/>
    </source>
</evidence>
<sequence length="102" mass="11260">MNTAHTATQPHFSTTWSSLNSDTLTRQYKRNFSRVLLSGNGAMSIAMIGIIICIVIGYTHDEYFSLWTQVASHVALILFATAVKIGYVMRCIGLHGLGNIQL</sequence>
<protein>
    <submittedName>
        <fullName evidence="2">Uncharacterized protein</fullName>
    </submittedName>
</protein>
<dbReference type="RefSeq" id="WP_144041735.1">
    <property type="nucleotide sequence ID" value="NZ_BMPL01000025.1"/>
</dbReference>
<dbReference type="OrthoDB" id="6305308at2"/>
<keyword evidence="3" id="KW-1185">Reference proteome</keyword>
<keyword evidence="1" id="KW-0812">Transmembrane</keyword>
<comment type="caution">
    <text evidence="2">The sequence shown here is derived from an EMBL/GenBank/DDBJ whole genome shotgun (WGS) entry which is preliminary data.</text>
</comment>
<dbReference type="AlphaFoldDB" id="A0A553JJW6"/>
<dbReference type="EMBL" id="VKGK01000027">
    <property type="protein sequence ID" value="TRY12757.1"/>
    <property type="molecule type" value="Genomic_DNA"/>
</dbReference>
<organism evidence="2 3">
    <name type="scientific">Shewanella hanedai</name>
    <name type="common">Alteromonas hanedai</name>
    <dbReference type="NCBI Taxonomy" id="25"/>
    <lineage>
        <taxon>Bacteria</taxon>
        <taxon>Pseudomonadati</taxon>
        <taxon>Pseudomonadota</taxon>
        <taxon>Gammaproteobacteria</taxon>
        <taxon>Alteromonadales</taxon>
        <taxon>Shewanellaceae</taxon>
        <taxon>Shewanella</taxon>
    </lineage>
</organism>
<keyword evidence="1" id="KW-0472">Membrane</keyword>
<reference evidence="3" key="1">
    <citation type="submission" date="2019-07" db="EMBL/GenBank/DDBJ databases">
        <title>Shewanella sp. YLB-08 draft genomic sequence.</title>
        <authorList>
            <person name="Yu L."/>
        </authorList>
    </citation>
    <scope>NUCLEOTIDE SEQUENCE [LARGE SCALE GENOMIC DNA]</scope>
    <source>
        <strain evidence="3">JCM 20706</strain>
    </source>
</reference>
<feature type="transmembrane region" description="Helical" evidence="1">
    <location>
        <begin position="35"/>
        <end position="58"/>
    </location>
</feature>
<evidence type="ECO:0000256" key="1">
    <source>
        <dbReference type="SAM" id="Phobius"/>
    </source>
</evidence>
<gene>
    <name evidence="2" type="ORF">FN961_18885</name>
</gene>
<keyword evidence="1" id="KW-1133">Transmembrane helix</keyword>
<evidence type="ECO:0000313" key="3">
    <source>
        <dbReference type="Proteomes" id="UP000318126"/>
    </source>
</evidence>
<dbReference type="Proteomes" id="UP000318126">
    <property type="component" value="Unassembled WGS sequence"/>
</dbReference>
<name>A0A553JJW6_SHEHA</name>
<proteinExistence type="predicted"/>
<accession>A0A553JJW6</accession>
<feature type="transmembrane region" description="Helical" evidence="1">
    <location>
        <begin position="70"/>
        <end position="89"/>
    </location>
</feature>